<dbReference type="EMBL" id="CM047580">
    <property type="protein sequence ID" value="KAI9922573.1"/>
    <property type="molecule type" value="Genomic_DNA"/>
</dbReference>
<comment type="caution">
    <text evidence="1">The sequence shown here is derived from an EMBL/GenBank/DDBJ whole genome shotgun (WGS) entry which is preliminary data.</text>
</comment>
<evidence type="ECO:0000313" key="2">
    <source>
        <dbReference type="Proteomes" id="UP001163321"/>
    </source>
</evidence>
<accession>A0ACC0WWT0</accession>
<dbReference type="Proteomes" id="UP001163321">
    <property type="component" value="Chromosome 1"/>
</dbReference>
<keyword evidence="2" id="KW-1185">Reference proteome</keyword>
<evidence type="ECO:0000313" key="1">
    <source>
        <dbReference type="EMBL" id="KAI9922573.1"/>
    </source>
</evidence>
<name>A0ACC0WWT0_9STRA</name>
<reference evidence="1 2" key="1">
    <citation type="journal article" date="2022" name="bioRxiv">
        <title>The genome of the oomycete Peronosclerospora sorghi, a cosmopolitan pathogen of maize and sorghum, is inflated with dispersed pseudogenes.</title>
        <authorList>
            <person name="Fletcher K."/>
            <person name="Martin F."/>
            <person name="Isakeit T."/>
            <person name="Cavanaugh K."/>
            <person name="Magill C."/>
            <person name="Michelmore R."/>
        </authorList>
    </citation>
    <scope>NUCLEOTIDE SEQUENCE [LARGE SCALE GENOMIC DNA]</scope>
    <source>
        <strain evidence="1">P6</strain>
    </source>
</reference>
<protein>
    <submittedName>
        <fullName evidence="1">Uncharacterized protein</fullName>
    </submittedName>
</protein>
<organism evidence="1 2">
    <name type="scientific">Peronosclerospora sorghi</name>
    <dbReference type="NCBI Taxonomy" id="230839"/>
    <lineage>
        <taxon>Eukaryota</taxon>
        <taxon>Sar</taxon>
        <taxon>Stramenopiles</taxon>
        <taxon>Oomycota</taxon>
        <taxon>Peronosporomycetes</taxon>
        <taxon>Peronosporales</taxon>
        <taxon>Peronosporaceae</taxon>
        <taxon>Peronosclerospora</taxon>
    </lineage>
</organism>
<sequence length="601" mass="67240">MSALLPRRRSAPVRSRPRPTSSVLESALVSLGRDDAVVSSSRKVRPTQRRREGSATPIFRRVKSVPASTAVSVDDDEDPFTHFKSMQRKRAGRGHGRRLDAAASPWKRSSPWRQSVLECTGRTTTPRTRSSRTAQRKRKQRALDNDDDDAVVVQKRLFASPGKTKPKRRRQPQQGTDASKTWTVLDAWRLAWPLRVDDRAARPRTQLVLTGRVHGHAACFVVSKRLGPRHFVAHDGAWVLLAGECDWDAASRDGVPREALDVMAHGIPAFFQTRLLPFVQQKPQQLSAHDAKPRRKPRARTKRASSSSTPLIGHKKRQQMPLKETETTTTQPSPPQQPKPEAARQARTKKRTRRVPSTSSTPLKKKKKKQKTEPEPEPDEETWTSTQLAALQAATMQIPTTAPNFWAQVAHTVPNKSAGACQAKTFEHFRSRRARTKKRTTRTTAATQKLARPGSIKFKQQVRDFVHAYEHKHVDDLFETTPTKDELPPLPDLDSPAFDKASSTDDDDSDAAPTWSSNVHRNTVDSYVRGLHRRQGVTNVRHRPPSPIGRHATKNKAWTCVQTVGDHAVTGHVSPGGTMHVSMDVDESSLDDDESSVDDEV</sequence>
<proteinExistence type="predicted"/>
<gene>
    <name evidence="1" type="ORF">PsorP6_000895</name>
</gene>